<comment type="caution">
    <text evidence="2">The sequence shown here is derived from an EMBL/GenBank/DDBJ whole genome shotgun (WGS) entry which is preliminary data.</text>
</comment>
<protein>
    <recommendedName>
        <fullName evidence="1">DUF4097 domain-containing protein</fullName>
    </recommendedName>
</protein>
<gene>
    <name evidence="2" type="ORF">GCM10008106_34130</name>
</gene>
<reference evidence="2" key="2">
    <citation type="submission" date="2020-09" db="EMBL/GenBank/DDBJ databases">
        <authorList>
            <person name="Sun Q."/>
            <person name="Kim S."/>
        </authorList>
    </citation>
    <scope>NUCLEOTIDE SEQUENCE</scope>
    <source>
        <strain evidence="2">KCTC 23224</strain>
    </source>
</reference>
<keyword evidence="3" id="KW-1185">Reference proteome</keyword>
<dbReference type="AlphaFoldDB" id="A0A8J3CYX2"/>
<evidence type="ECO:0000313" key="3">
    <source>
        <dbReference type="Proteomes" id="UP000642809"/>
    </source>
</evidence>
<evidence type="ECO:0000259" key="1">
    <source>
        <dbReference type="Pfam" id="PF13349"/>
    </source>
</evidence>
<feature type="domain" description="DUF4097" evidence="1">
    <location>
        <begin position="55"/>
        <end position="209"/>
    </location>
</feature>
<reference evidence="2" key="1">
    <citation type="journal article" date="2014" name="Int. J. Syst. Evol. Microbiol.">
        <title>Complete genome sequence of Corynebacterium casei LMG S-19264T (=DSM 44701T), isolated from a smear-ripened cheese.</title>
        <authorList>
            <consortium name="US DOE Joint Genome Institute (JGI-PGF)"/>
            <person name="Walter F."/>
            <person name="Albersmeier A."/>
            <person name="Kalinowski J."/>
            <person name="Ruckert C."/>
        </authorList>
    </citation>
    <scope>NUCLEOTIDE SEQUENCE</scope>
    <source>
        <strain evidence="2">KCTC 23224</strain>
    </source>
</reference>
<dbReference type="Proteomes" id="UP000642809">
    <property type="component" value="Unassembled WGS sequence"/>
</dbReference>
<name>A0A8J3CYX2_9BACT</name>
<dbReference type="InterPro" id="IPR025164">
    <property type="entry name" value="Toastrack_DUF4097"/>
</dbReference>
<dbReference type="Pfam" id="PF13349">
    <property type="entry name" value="DUF4097"/>
    <property type="match status" value="1"/>
</dbReference>
<dbReference type="EMBL" id="BMYF01000025">
    <property type="protein sequence ID" value="GHB50459.1"/>
    <property type="molecule type" value="Genomic_DNA"/>
</dbReference>
<proteinExistence type="predicted"/>
<sequence>MTQSNSKITLIIKPFLMLSFALFFLTSCLDNNLDLVEDINEDFSGITSIEVDGEFLDVTYVGEAGRQSVNLTAQLLSNSNRRFNIEYRVDGSKLIVELDKRGGLGNARGEGSIVLRGPRNMMIDIETENGTIAIENIVSSQIDVETNSGTMNLRNLTVNDIELSTNSGAIDAQDLTGNVDLEVNSGRAVLTKVDGNVDAELISGQMSISQVNGLVNVTNQSGNVELNQVTRAGNVTVTSGQIFATRTGLSNLTAPRVGSGYIYIQTTSNLNSFNFNITTGSGSARVGNNTNSGSLVLNNGATATIRGEVGSGKLEIVN</sequence>
<accession>A0A8J3CYX2</accession>
<organism evidence="2 3">
    <name type="scientific">Mongoliitalea lutea</name>
    <dbReference type="NCBI Taxonomy" id="849756"/>
    <lineage>
        <taxon>Bacteria</taxon>
        <taxon>Pseudomonadati</taxon>
        <taxon>Bacteroidota</taxon>
        <taxon>Cytophagia</taxon>
        <taxon>Cytophagales</taxon>
        <taxon>Cyclobacteriaceae</taxon>
        <taxon>Mongoliitalea</taxon>
    </lineage>
</organism>
<evidence type="ECO:0000313" key="2">
    <source>
        <dbReference type="EMBL" id="GHB50459.1"/>
    </source>
</evidence>
<dbReference type="PROSITE" id="PS51257">
    <property type="entry name" value="PROKAR_LIPOPROTEIN"/>
    <property type="match status" value="1"/>
</dbReference>